<dbReference type="SUPFAM" id="SSF54909">
    <property type="entry name" value="Dimeric alpha+beta barrel"/>
    <property type="match status" value="1"/>
</dbReference>
<dbReference type="InterPro" id="IPR007138">
    <property type="entry name" value="ABM_dom"/>
</dbReference>
<dbReference type="Proteomes" id="UP000663814">
    <property type="component" value="Unassembled WGS sequence"/>
</dbReference>
<dbReference type="GO" id="GO:0004497">
    <property type="term" value="F:monooxygenase activity"/>
    <property type="evidence" value="ECO:0007669"/>
    <property type="project" value="UniProtKB-KW"/>
</dbReference>
<keyword evidence="2" id="KW-0503">Monooxygenase</keyword>
<keyword evidence="3" id="KW-1185">Reference proteome</keyword>
<evidence type="ECO:0000313" key="2">
    <source>
        <dbReference type="EMBL" id="MBZ9612920.1"/>
    </source>
</evidence>
<feature type="domain" description="ABM" evidence="1">
    <location>
        <begin position="5"/>
        <end position="103"/>
    </location>
</feature>
<dbReference type="RefSeq" id="WP_205312398.1">
    <property type="nucleotide sequence ID" value="NZ_JAERPS020000005.1"/>
</dbReference>
<dbReference type="Pfam" id="PF03992">
    <property type="entry name" value="ABM"/>
    <property type="match status" value="1"/>
</dbReference>
<reference evidence="2 3" key="1">
    <citation type="submission" date="2020-12" db="EMBL/GenBank/DDBJ databases">
        <authorList>
            <person name="Ruan W."/>
            <person name="Khan S.A."/>
            <person name="Jeon C.O."/>
        </authorList>
    </citation>
    <scope>NUCLEOTIDE SEQUENCE [LARGE SCALE GENOMIC DNA]</scope>
    <source>
        <strain evidence="2 3">MA-13</strain>
    </source>
</reference>
<reference evidence="2 3" key="2">
    <citation type="submission" date="2021-08" db="EMBL/GenBank/DDBJ databases">
        <title>Rheinheimera aquimaris sp. nov., isolated from seawater of the East Sea in Korea.</title>
        <authorList>
            <person name="Kim K.H."/>
            <person name="Wenting R."/>
            <person name="Kim K.R."/>
            <person name="Jeon C.O."/>
        </authorList>
    </citation>
    <scope>NUCLEOTIDE SEQUENCE [LARGE SCALE GENOMIC DNA]</scope>
    <source>
        <strain evidence="2 3">MA-13</strain>
    </source>
</reference>
<dbReference type="InterPro" id="IPR011008">
    <property type="entry name" value="Dimeric_a/b-barrel"/>
</dbReference>
<keyword evidence="2" id="KW-0560">Oxidoreductase</keyword>
<proteinExistence type="predicted"/>
<name>A0ABS7XCL9_9GAMM</name>
<organism evidence="2 3">
    <name type="scientific">Rheinheimera maricola</name>
    <dbReference type="NCBI Taxonomy" id="2793282"/>
    <lineage>
        <taxon>Bacteria</taxon>
        <taxon>Pseudomonadati</taxon>
        <taxon>Pseudomonadota</taxon>
        <taxon>Gammaproteobacteria</taxon>
        <taxon>Chromatiales</taxon>
        <taxon>Chromatiaceae</taxon>
        <taxon>Rheinheimera</taxon>
    </lineage>
</organism>
<evidence type="ECO:0000259" key="1">
    <source>
        <dbReference type="PROSITE" id="PS51725"/>
    </source>
</evidence>
<sequence>MSKKVYCIAQFLPKPGKADELFKVLQSLEPNSNREDGCLQYTVTRQIASPFAEGKSFPIAFNEIWADLPSFEAHCQRGEIKHFFETYCLAEDGLAADWNVCIYSDEPANFDAPKFAS</sequence>
<dbReference type="EMBL" id="JAERPS020000005">
    <property type="protein sequence ID" value="MBZ9612920.1"/>
    <property type="molecule type" value="Genomic_DNA"/>
</dbReference>
<gene>
    <name evidence="2" type="ORF">I4W93_015125</name>
</gene>
<dbReference type="Gene3D" id="3.30.70.100">
    <property type="match status" value="1"/>
</dbReference>
<protein>
    <submittedName>
        <fullName evidence="2">Antibiotic biosynthesis monooxygenase</fullName>
    </submittedName>
</protein>
<dbReference type="PROSITE" id="PS51725">
    <property type="entry name" value="ABM"/>
    <property type="match status" value="1"/>
</dbReference>
<comment type="caution">
    <text evidence="2">The sequence shown here is derived from an EMBL/GenBank/DDBJ whole genome shotgun (WGS) entry which is preliminary data.</text>
</comment>
<accession>A0ABS7XCL9</accession>
<evidence type="ECO:0000313" key="3">
    <source>
        <dbReference type="Proteomes" id="UP000663814"/>
    </source>
</evidence>